<evidence type="ECO:0008006" key="3">
    <source>
        <dbReference type="Google" id="ProtNLM"/>
    </source>
</evidence>
<dbReference type="Gene3D" id="3.30.420.40">
    <property type="match status" value="1"/>
</dbReference>
<proteinExistence type="predicted"/>
<dbReference type="InterPro" id="IPR043129">
    <property type="entry name" value="ATPase_NBD"/>
</dbReference>
<dbReference type="RefSeq" id="WP_169263059.1">
    <property type="nucleotide sequence ID" value="NZ_CAWOXK010000001.1"/>
</dbReference>
<dbReference type="KEGG" id="bsen:DP114_02720"/>
<accession>A0A856MDC0</accession>
<reference evidence="1 2" key="1">
    <citation type="submission" date="2018-06" db="EMBL/GenBank/DDBJ databases">
        <title>Comparative genomics of Brasilonema spp. strains.</title>
        <authorList>
            <person name="Alvarenga D.O."/>
            <person name="Fiore M.F."/>
            <person name="Varani A.M."/>
        </authorList>
    </citation>
    <scope>NUCLEOTIDE SEQUENCE [LARGE SCALE GENOMIC DNA]</scope>
    <source>
        <strain evidence="1 2">CENA114</strain>
    </source>
</reference>
<dbReference type="EMBL" id="CP030118">
    <property type="protein sequence ID" value="QDL06966.1"/>
    <property type="molecule type" value="Genomic_DNA"/>
</dbReference>
<dbReference type="InterPro" id="IPR004000">
    <property type="entry name" value="Actin"/>
</dbReference>
<dbReference type="Proteomes" id="UP000503129">
    <property type="component" value="Chromosome"/>
</dbReference>
<dbReference type="SUPFAM" id="SSF53067">
    <property type="entry name" value="Actin-like ATPase domain"/>
    <property type="match status" value="1"/>
</dbReference>
<protein>
    <recommendedName>
        <fullName evidence="3">Actin</fullName>
    </recommendedName>
</protein>
<dbReference type="Pfam" id="PF00022">
    <property type="entry name" value="Actin"/>
    <property type="match status" value="1"/>
</dbReference>
<keyword evidence="2" id="KW-1185">Reference proteome</keyword>
<gene>
    <name evidence="1" type="ORF">DP114_02720</name>
</gene>
<evidence type="ECO:0000313" key="2">
    <source>
        <dbReference type="Proteomes" id="UP000503129"/>
    </source>
</evidence>
<organism evidence="1 2">
    <name type="scientific">Brasilonema sennae CENA114</name>
    <dbReference type="NCBI Taxonomy" id="415709"/>
    <lineage>
        <taxon>Bacteria</taxon>
        <taxon>Bacillati</taxon>
        <taxon>Cyanobacteriota</taxon>
        <taxon>Cyanophyceae</taxon>
        <taxon>Nostocales</taxon>
        <taxon>Scytonemataceae</taxon>
        <taxon>Brasilonema</taxon>
        <taxon>Bromeliae group (in: Brasilonema)</taxon>
    </lineage>
</organism>
<sequence length="77" mass="8368">MSGIETLIEVSESDRSFSSYELKQSKTTQTTNSKRDENLKKKAIVLDITGGLIKVGFAGENAPSVVFPTLIGCPKYV</sequence>
<evidence type="ECO:0000313" key="1">
    <source>
        <dbReference type="EMBL" id="QDL06966.1"/>
    </source>
</evidence>
<dbReference type="AlphaFoldDB" id="A0A856MDC0"/>
<name>A0A856MDC0_9CYAN</name>